<feature type="domain" description="DUF7605" evidence="2">
    <location>
        <begin position="42"/>
        <end position="218"/>
    </location>
</feature>
<dbReference type="PhylomeDB" id="B8MA07"/>
<dbReference type="PANTHER" id="PTHR36681">
    <property type="entry name" value="NUCLEAR GTPASE, GERMINAL CENTER-ASSOCIATED, TANDEM DUPLICATE 3"/>
    <property type="match status" value="1"/>
</dbReference>
<dbReference type="VEuPathDB" id="FungiDB:TSTA_119230"/>
<dbReference type="InParanoid" id="B8MA07"/>
<dbReference type="eggNOG" id="ENOG502QU12">
    <property type="taxonomic scope" value="Eukaryota"/>
</dbReference>
<dbReference type="OMA" id="MINHVEN"/>
<feature type="compositionally biased region" description="Basic and acidic residues" evidence="1">
    <location>
        <begin position="362"/>
        <end position="371"/>
    </location>
</feature>
<evidence type="ECO:0000259" key="2">
    <source>
        <dbReference type="Pfam" id="PF24564"/>
    </source>
</evidence>
<sequence length="387" mass="42896">MQELVQHIKNICDQIAEEIESDITEACNKATPTAAKLATETVSRWGAPVNRSNRAEGGYYWATYKALCRRDGVYANAQGQHDWNAELIEPIIKAVAPGWEKIFSRRIFTIFSNAGSEGANFLKKFHDNVYKKITQTTGPLGSIHMLSQQLRVYQQSVKELFNQQALDISAQSKDINRMFEPVIVESMIPAYTSCVEERGPGSFMRMKATMSSHVSDNRDSMFEKSVDVVEAALNRMLESVEEALLASTDTTLMSLKRDYRSAVVGSQSAAGGILPREKRAALQELLKHIMESETSYKELIQPEIKKDVSSEAVADVQDQETTPELKENPVLVKKEGATETLLSSSAAASPIKQEPTDAVSFENHEIKIKPDPDDDDMANSQLAAGET</sequence>
<feature type="compositionally biased region" description="Polar residues" evidence="1">
    <location>
        <begin position="378"/>
        <end position="387"/>
    </location>
</feature>
<dbReference type="InterPro" id="IPR056024">
    <property type="entry name" value="DUF7605"/>
</dbReference>
<name>B8MA07_TALSN</name>
<dbReference type="Pfam" id="PF24564">
    <property type="entry name" value="DUF7605"/>
    <property type="match status" value="1"/>
</dbReference>
<evidence type="ECO:0000313" key="4">
    <source>
        <dbReference type="Proteomes" id="UP000001745"/>
    </source>
</evidence>
<dbReference type="HOGENOM" id="CLU_036528_0_0_1"/>
<feature type="region of interest" description="Disordered" evidence="1">
    <location>
        <begin position="311"/>
        <end position="387"/>
    </location>
</feature>
<proteinExistence type="predicted"/>
<dbReference type="PANTHER" id="PTHR36681:SF3">
    <property type="entry name" value="NUCLEAR GTPASE, GERMINAL CENTER-ASSOCIATED, TANDEM DUPLICATE 3"/>
    <property type="match status" value="1"/>
</dbReference>
<dbReference type="AlphaFoldDB" id="B8MA07"/>
<dbReference type="Proteomes" id="UP000001745">
    <property type="component" value="Unassembled WGS sequence"/>
</dbReference>
<dbReference type="RefSeq" id="XP_002482151.1">
    <property type="nucleotide sequence ID" value="XM_002482106.1"/>
</dbReference>
<dbReference type="EMBL" id="EQ962655">
    <property type="protein sequence ID" value="EED18159.1"/>
    <property type="molecule type" value="Genomic_DNA"/>
</dbReference>
<feature type="compositionally biased region" description="Basic and acidic residues" evidence="1">
    <location>
        <begin position="323"/>
        <end position="337"/>
    </location>
</feature>
<evidence type="ECO:0000313" key="3">
    <source>
        <dbReference type="EMBL" id="EED18159.1"/>
    </source>
</evidence>
<dbReference type="GeneID" id="8104373"/>
<gene>
    <name evidence="3" type="ORF">TSTA_119230</name>
</gene>
<dbReference type="OrthoDB" id="3598281at2759"/>
<protein>
    <recommendedName>
        <fullName evidence="2">DUF7605 domain-containing protein</fullName>
    </recommendedName>
</protein>
<keyword evidence="4" id="KW-1185">Reference proteome</keyword>
<reference evidence="4" key="1">
    <citation type="journal article" date="2015" name="Genome Announc.">
        <title>Genome sequence of the AIDS-associated pathogen Penicillium marneffei (ATCC18224) and its near taxonomic relative Talaromyces stipitatus (ATCC10500).</title>
        <authorList>
            <person name="Nierman W.C."/>
            <person name="Fedorova-Abrams N.D."/>
            <person name="Andrianopoulos A."/>
        </authorList>
    </citation>
    <scope>NUCLEOTIDE SEQUENCE [LARGE SCALE GENOMIC DNA]</scope>
    <source>
        <strain evidence="4">ATCC 10500 / CBS 375.48 / QM 6759 / NRRL 1006</strain>
    </source>
</reference>
<accession>B8MA07</accession>
<evidence type="ECO:0000256" key="1">
    <source>
        <dbReference type="SAM" id="MobiDB-lite"/>
    </source>
</evidence>
<organism evidence="3 4">
    <name type="scientific">Talaromyces stipitatus (strain ATCC 10500 / CBS 375.48 / QM 6759 / NRRL 1006)</name>
    <name type="common">Penicillium stipitatum</name>
    <dbReference type="NCBI Taxonomy" id="441959"/>
    <lineage>
        <taxon>Eukaryota</taxon>
        <taxon>Fungi</taxon>
        <taxon>Dikarya</taxon>
        <taxon>Ascomycota</taxon>
        <taxon>Pezizomycotina</taxon>
        <taxon>Eurotiomycetes</taxon>
        <taxon>Eurotiomycetidae</taxon>
        <taxon>Eurotiales</taxon>
        <taxon>Trichocomaceae</taxon>
        <taxon>Talaromyces</taxon>
        <taxon>Talaromyces sect. Talaromyces</taxon>
    </lineage>
</organism>
<dbReference type="STRING" id="441959.B8MA07"/>